<dbReference type="SUPFAM" id="SSF51735">
    <property type="entry name" value="NAD(P)-binding Rossmann-fold domains"/>
    <property type="match status" value="1"/>
</dbReference>
<reference evidence="5" key="1">
    <citation type="submission" date="2023-07" db="EMBL/GenBank/DDBJ databases">
        <title>Conexibacter stalactiti sp. nov., isolated from stalactites in a lava cave and emended description of the genus Conexibacter.</title>
        <authorList>
            <person name="Lee S.D."/>
        </authorList>
    </citation>
    <scope>NUCLEOTIDE SEQUENCE [LARGE SCALE GENOMIC DNA]</scope>
    <source>
        <strain evidence="5">KCTC 39840</strain>
    </source>
</reference>
<dbReference type="Pfam" id="PF13561">
    <property type="entry name" value="adh_short_C2"/>
    <property type="match status" value="1"/>
</dbReference>
<comment type="caution">
    <text evidence="4">The sequence shown here is derived from an EMBL/GenBank/DDBJ whole genome shotgun (WGS) entry which is preliminary data.</text>
</comment>
<reference evidence="4 5" key="2">
    <citation type="submission" date="2023-10" db="EMBL/GenBank/DDBJ databases">
        <authorList>
            <person name="Han X.F."/>
        </authorList>
    </citation>
    <scope>NUCLEOTIDE SEQUENCE [LARGE SCALE GENOMIC DNA]</scope>
    <source>
        <strain evidence="4 5">KCTC 39840</strain>
    </source>
</reference>
<dbReference type="Proteomes" id="UP001284601">
    <property type="component" value="Unassembled WGS sequence"/>
</dbReference>
<evidence type="ECO:0000259" key="3">
    <source>
        <dbReference type="SMART" id="SM00822"/>
    </source>
</evidence>
<sequence length="265" mass="27201">MKSVVVTGAGAGIGRAIAERLARDGWAVVGLERDAAFATEVEAALAAVVVGDVAERATLEEAVAAAERLAPLTGWVNNAGATSQGTLHDPDPEQVRRLLSVNVEGTYWACSTAVRAFTRAGTAGAIVNISSIHGRRGAVAHAAYDTSKGAIEALTRHVSTAYGPYGIRANAIAPGAIHSAQLDRSLADSAGGAARRAALERQAPLRRIGQPAEIASVTAFLLSDEASFLTGQSIAVDGGWSTALVPPVLDDELAERYGIGPETDA</sequence>
<dbReference type="InterPro" id="IPR057326">
    <property type="entry name" value="KR_dom"/>
</dbReference>
<accession>A0ABU4HK32</accession>
<evidence type="ECO:0000313" key="4">
    <source>
        <dbReference type="EMBL" id="MDW5592910.1"/>
    </source>
</evidence>
<comment type="similarity">
    <text evidence="1">Belongs to the short-chain dehydrogenases/reductases (SDR) family.</text>
</comment>
<protein>
    <submittedName>
        <fullName evidence="4">SDR family oxidoreductase</fullName>
    </submittedName>
</protein>
<dbReference type="PANTHER" id="PTHR42760">
    <property type="entry name" value="SHORT-CHAIN DEHYDROGENASES/REDUCTASES FAMILY MEMBER"/>
    <property type="match status" value="1"/>
</dbReference>
<dbReference type="CDD" id="cd05233">
    <property type="entry name" value="SDR_c"/>
    <property type="match status" value="1"/>
</dbReference>
<dbReference type="SMART" id="SM00822">
    <property type="entry name" value="PKS_KR"/>
    <property type="match status" value="1"/>
</dbReference>
<dbReference type="InterPro" id="IPR036291">
    <property type="entry name" value="NAD(P)-bd_dom_sf"/>
</dbReference>
<dbReference type="InterPro" id="IPR002347">
    <property type="entry name" value="SDR_fam"/>
</dbReference>
<evidence type="ECO:0000313" key="5">
    <source>
        <dbReference type="Proteomes" id="UP001284601"/>
    </source>
</evidence>
<keyword evidence="5" id="KW-1185">Reference proteome</keyword>
<name>A0ABU4HK32_9ACTN</name>
<evidence type="ECO:0000256" key="1">
    <source>
        <dbReference type="ARBA" id="ARBA00006484"/>
    </source>
</evidence>
<dbReference type="PRINTS" id="PR00081">
    <property type="entry name" value="GDHRDH"/>
</dbReference>
<organism evidence="4 5">
    <name type="scientific">Conexibacter stalactiti</name>
    <dbReference type="NCBI Taxonomy" id="1940611"/>
    <lineage>
        <taxon>Bacteria</taxon>
        <taxon>Bacillati</taxon>
        <taxon>Actinomycetota</taxon>
        <taxon>Thermoleophilia</taxon>
        <taxon>Solirubrobacterales</taxon>
        <taxon>Conexibacteraceae</taxon>
        <taxon>Conexibacter</taxon>
    </lineage>
</organism>
<evidence type="ECO:0000256" key="2">
    <source>
        <dbReference type="ARBA" id="ARBA00023002"/>
    </source>
</evidence>
<dbReference type="Gene3D" id="3.40.50.720">
    <property type="entry name" value="NAD(P)-binding Rossmann-like Domain"/>
    <property type="match status" value="1"/>
</dbReference>
<dbReference type="PRINTS" id="PR00080">
    <property type="entry name" value="SDRFAMILY"/>
</dbReference>
<keyword evidence="2" id="KW-0560">Oxidoreductase</keyword>
<proteinExistence type="inferred from homology"/>
<dbReference type="EMBL" id="JAWSTH010000001">
    <property type="protein sequence ID" value="MDW5592910.1"/>
    <property type="molecule type" value="Genomic_DNA"/>
</dbReference>
<dbReference type="PANTHER" id="PTHR42760:SF133">
    <property type="entry name" value="3-OXOACYL-[ACYL-CARRIER-PROTEIN] REDUCTASE"/>
    <property type="match status" value="1"/>
</dbReference>
<feature type="domain" description="Ketoreductase" evidence="3">
    <location>
        <begin position="2"/>
        <end position="175"/>
    </location>
</feature>
<gene>
    <name evidence="4" type="ORF">R7226_01075</name>
</gene>
<dbReference type="RefSeq" id="WP_318595167.1">
    <property type="nucleotide sequence ID" value="NZ_JAWSTH010000001.1"/>
</dbReference>